<dbReference type="GO" id="GO:0016787">
    <property type="term" value="F:hydrolase activity"/>
    <property type="evidence" value="ECO:0007669"/>
    <property type="project" value="UniProtKB-KW"/>
</dbReference>
<dbReference type="SUPFAM" id="SSF55811">
    <property type="entry name" value="Nudix"/>
    <property type="match status" value="1"/>
</dbReference>
<evidence type="ECO:0000313" key="2">
    <source>
        <dbReference type="Proteomes" id="UP001161580"/>
    </source>
</evidence>
<keyword evidence="1" id="KW-0378">Hydrolase</keyword>
<dbReference type="Proteomes" id="UP001161580">
    <property type="component" value="Unassembled WGS sequence"/>
</dbReference>
<dbReference type="AlphaFoldDB" id="A0AAE3U1T3"/>
<keyword evidence="2" id="KW-1185">Reference proteome</keyword>
<proteinExistence type="predicted"/>
<comment type="caution">
    <text evidence="1">The sequence shown here is derived from an EMBL/GenBank/DDBJ whole genome shotgun (WGS) entry which is preliminary data.</text>
</comment>
<accession>A0AAE3U1T3</accession>
<evidence type="ECO:0000313" key="1">
    <source>
        <dbReference type="EMBL" id="MDI7923379.1"/>
    </source>
</evidence>
<reference evidence="1" key="1">
    <citation type="submission" date="2022-03" db="EMBL/GenBank/DDBJ databases">
        <title>Fererhizobium litorale gen. nov., sp. nov., isolated from sandy sediments of the Sea of Japan seashore.</title>
        <authorList>
            <person name="Romanenko L."/>
            <person name="Kurilenko V."/>
            <person name="Otstavnykh N."/>
            <person name="Svetashev V."/>
            <person name="Tekutyeva L."/>
            <person name="Isaeva M."/>
            <person name="Mikhailov V."/>
        </authorList>
    </citation>
    <scope>NUCLEOTIDE SEQUENCE</scope>
    <source>
        <strain evidence="1">KMM 9576</strain>
    </source>
</reference>
<gene>
    <name evidence="1" type="ORF">MRS75_14945</name>
</gene>
<name>A0AAE3U1T3_9HYPH</name>
<protein>
    <submittedName>
        <fullName evidence="1">NUDIX hydrolase</fullName>
    </submittedName>
</protein>
<dbReference type="RefSeq" id="WP_311787983.1">
    <property type="nucleotide sequence ID" value="NZ_JALDYY010000012.1"/>
</dbReference>
<dbReference type="EMBL" id="JALDYZ010000008">
    <property type="protein sequence ID" value="MDI7923379.1"/>
    <property type="molecule type" value="Genomic_DNA"/>
</dbReference>
<dbReference type="Gene3D" id="3.90.79.10">
    <property type="entry name" value="Nucleoside Triphosphate Pyrophosphohydrolase"/>
    <property type="match status" value="1"/>
</dbReference>
<organism evidence="1 2">
    <name type="scientific">Ferirhizobium litorale</name>
    <dbReference type="NCBI Taxonomy" id="2927786"/>
    <lineage>
        <taxon>Bacteria</taxon>
        <taxon>Pseudomonadati</taxon>
        <taxon>Pseudomonadota</taxon>
        <taxon>Alphaproteobacteria</taxon>
        <taxon>Hyphomicrobiales</taxon>
        <taxon>Rhizobiaceae</taxon>
        <taxon>Ferirhizobium</taxon>
    </lineage>
</organism>
<dbReference type="InterPro" id="IPR015797">
    <property type="entry name" value="NUDIX_hydrolase-like_dom_sf"/>
</dbReference>
<sequence length="254" mass="28364">MTIFDNQIHSPILTADWPPEDTVFRVSSIDLRVRPDDHPFHLAQKAAAEANWILERQAKPALFDGPMVFQDRLSIRDGAIRGEGCIVPYSTFLWWRRQPAATGGFHVFGLPVPVSSDGAVIAIRMAEHTANPGKVYCPAGSFDPSDVVDGRCDVLGNMVREVREETGLDLNAAVADQHYHAVHHHRKMAILRCFRFALTAREMLTRIAAHMEVDEEKEIAGAVAIFDADPAAHAYSADMPPMLDWFFNQRQHGN</sequence>